<organism evidence="1">
    <name type="scientific">Medicago truncatula</name>
    <name type="common">Barrel medic</name>
    <name type="synonym">Medicago tribuloides</name>
    <dbReference type="NCBI Taxonomy" id="3880"/>
    <lineage>
        <taxon>Eukaryota</taxon>
        <taxon>Viridiplantae</taxon>
        <taxon>Streptophyta</taxon>
        <taxon>Embryophyta</taxon>
        <taxon>Tracheophyta</taxon>
        <taxon>Spermatophyta</taxon>
        <taxon>Magnoliopsida</taxon>
        <taxon>eudicotyledons</taxon>
        <taxon>Gunneridae</taxon>
        <taxon>Pentapetalae</taxon>
        <taxon>rosids</taxon>
        <taxon>fabids</taxon>
        <taxon>Fabales</taxon>
        <taxon>Fabaceae</taxon>
        <taxon>Papilionoideae</taxon>
        <taxon>50 kb inversion clade</taxon>
        <taxon>NPAAA clade</taxon>
        <taxon>Hologalegina</taxon>
        <taxon>IRL clade</taxon>
        <taxon>Trifolieae</taxon>
        <taxon>Medicago</taxon>
    </lineage>
</organism>
<proteinExistence type="evidence at transcript level"/>
<sequence>MLPAKVKVKSMMFHSKMFMCPAMETTLICLFNNSTILASSHFRFVAKFMSLILLPLKRFNQCCYC</sequence>
<reference evidence="1" key="1">
    <citation type="submission" date="2012-05" db="EMBL/GenBank/DDBJ databases">
        <authorList>
            <person name="Krishnakumar V."/>
            <person name="Cheung F."/>
            <person name="Xiao Y."/>
            <person name="Chan A."/>
            <person name="Moskal W.A."/>
            <person name="Town C.D."/>
        </authorList>
    </citation>
    <scope>NUCLEOTIDE SEQUENCE</scope>
</reference>
<accession>I3SDW5</accession>
<evidence type="ECO:0000313" key="1">
    <source>
        <dbReference type="EMBL" id="AFK38457.1"/>
    </source>
</evidence>
<dbReference type="EMBL" id="BT138662">
    <property type="protein sequence ID" value="AFK38457.1"/>
    <property type="molecule type" value="mRNA"/>
</dbReference>
<dbReference type="AlphaFoldDB" id="I3SDW5"/>
<protein>
    <submittedName>
        <fullName evidence="1">Uncharacterized protein</fullName>
    </submittedName>
</protein>
<name>I3SDW5_MEDTR</name>